<evidence type="ECO:0000256" key="1">
    <source>
        <dbReference type="SAM" id="MobiDB-lite"/>
    </source>
</evidence>
<accession>A0ABR6LFS4</accession>
<evidence type="ECO:0000313" key="2">
    <source>
        <dbReference type="EMBL" id="MBB4780931.1"/>
    </source>
</evidence>
<reference evidence="2 3" key="1">
    <citation type="submission" date="2020-08" db="EMBL/GenBank/DDBJ databases">
        <title>Sequencing the genomes of 1000 actinobacteria strains.</title>
        <authorList>
            <person name="Klenk H.-P."/>
        </authorList>
    </citation>
    <scope>NUCLEOTIDE SEQUENCE [LARGE SCALE GENOMIC DNA]</scope>
    <source>
        <strain evidence="2 3">DSM 41530</strain>
    </source>
</reference>
<name>A0ABR6LFS4_9ACTN</name>
<feature type="region of interest" description="Disordered" evidence="1">
    <location>
        <begin position="1"/>
        <end position="31"/>
    </location>
</feature>
<sequence length="31" mass="3510">MIIVPSYPTTEMSSGTEQPWRRTPRMAPSAM</sequence>
<feature type="compositionally biased region" description="Polar residues" evidence="1">
    <location>
        <begin position="7"/>
        <end position="17"/>
    </location>
</feature>
<protein>
    <submittedName>
        <fullName evidence="2">Uncharacterized protein</fullName>
    </submittedName>
</protein>
<gene>
    <name evidence="2" type="ORF">BJY27_001892</name>
</gene>
<keyword evidence="3" id="KW-1185">Reference proteome</keyword>
<proteinExistence type="predicted"/>
<dbReference type="Proteomes" id="UP000530530">
    <property type="component" value="Unassembled WGS sequence"/>
</dbReference>
<organism evidence="2 3">
    <name type="scientific">Streptomyces rapamycinicus</name>
    <dbReference type="NCBI Taxonomy" id="1226757"/>
    <lineage>
        <taxon>Bacteria</taxon>
        <taxon>Bacillati</taxon>
        <taxon>Actinomycetota</taxon>
        <taxon>Actinomycetes</taxon>
        <taxon>Kitasatosporales</taxon>
        <taxon>Streptomycetaceae</taxon>
        <taxon>Streptomyces</taxon>
        <taxon>Streptomyces violaceusniger group</taxon>
    </lineage>
</organism>
<comment type="caution">
    <text evidence="2">The sequence shown here is derived from an EMBL/GenBank/DDBJ whole genome shotgun (WGS) entry which is preliminary data.</text>
</comment>
<evidence type="ECO:0000313" key="3">
    <source>
        <dbReference type="Proteomes" id="UP000530530"/>
    </source>
</evidence>
<dbReference type="EMBL" id="JACHNG010000001">
    <property type="protein sequence ID" value="MBB4780931.1"/>
    <property type="molecule type" value="Genomic_DNA"/>
</dbReference>